<reference evidence="2" key="1">
    <citation type="journal article" date="2023" name="bioRxiv">
        <title>Improved chromosome-level genome assembly for marigold (Tagetes erecta).</title>
        <authorList>
            <person name="Jiang F."/>
            <person name="Yuan L."/>
            <person name="Wang S."/>
            <person name="Wang H."/>
            <person name="Xu D."/>
            <person name="Wang A."/>
            <person name="Fan W."/>
        </authorList>
    </citation>
    <scope>NUCLEOTIDE SEQUENCE</scope>
    <source>
        <strain evidence="2">WSJ</strain>
        <tissue evidence="2">Leaf</tissue>
    </source>
</reference>
<gene>
    <name evidence="2" type="ORF">QVD17_06951</name>
</gene>
<feature type="domain" description="Leucine zipper homeobox-associated" evidence="1">
    <location>
        <begin position="2"/>
        <end position="33"/>
    </location>
</feature>
<evidence type="ECO:0000313" key="2">
    <source>
        <dbReference type="EMBL" id="KAK1441113.1"/>
    </source>
</evidence>
<dbReference type="GO" id="GO:0043565">
    <property type="term" value="F:sequence-specific DNA binding"/>
    <property type="evidence" value="ECO:0007669"/>
    <property type="project" value="InterPro"/>
</dbReference>
<proteinExistence type="predicted"/>
<accession>A0AAD8LKE3</accession>
<sequence length="150" mass="17058">MLERDYNLLKSCYDILTSDYESVSKENENLKAETLVPKEVPETSIIGQDSNSAIQEVRDIPAPLDKIKVDDHFSAGSGESAVVDNYDGLQLLDSGDSYFPDDNYLSEYVVVNVDKSEEDDGSDRGHKHFRYPLETTDHGENDDLSWWVWF</sequence>
<dbReference type="Proteomes" id="UP001229421">
    <property type="component" value="Unassembled WGS sequence"/>
</dbReference>
<name>A0AAD8LKE3_TARER</name>
<organism evidence="2 3">
    <name type="scientific">Tagetes erecta</name>
    <name type="common">African marigold</name>
    <dbReference type="NCBI Taxonomy" id="13708"/>
    <lineage>
        <taxon>Eukaryota</taxon>
        <taxon>Viridiplantae</taxon>
        <taxon>Streptophyta</taxon>
        <taxon>Embryophyta</taxon>
        <taxon>Tracheophyta</taxon>
        <taxon>Spermatophyta</taxon>
        <taxon>Magnoliopsida</taxon>
        <taxon>eudicotyledons</taxon>
        <taxon>Gunneridae</taxon>
        <taxon>Pentapetalae</taxon>
        <taxon>asterids</taxon>
        <taxon>campanulids</taxon>
        <taxon>Asterales</taxon>
        <taxon>Asteraceae</taxon>
        <taxon>Asteroideae</taxon>
        <taxon>Heliantheae alliance</taxon>
        <taxon>Tageteae</taxon>
        <taxon>Tagetes</taxon>
    </lineage>
</organism>
<evidence type="ECO:0000259" key="1">
    <source>
        <dbReference type="Pfam" id="PF02183"/>
    </source>
</evidence>
<dbReference type="InterPro" id="IPR003106">
    <property type="entry name" value="Leu_zip_homeo"/>
</dbReference>
<dbReference type="GO" id="GO:0006355">
    <property type="term" value="P:regulation of DNA-templated transcription"/>
    <property type="evidence" value="ECO:0007669"/>
    <property type="project" value="InterPro"/>
</dbReference>
<dbReference type="AlphaFoldDB" id="A0AAD8LKE3"/>
<dbReference type="EMBL" id="JAUHHV010000001">
    <property type="protein sequence ID" value="KAK1441113.1"/>
    <property type="molecule type" value="Genomic_DNA"/>
</dbReference>
<evidence type="ECO:0000313" key="3">
    <source>
        <dbReference type="Proteomes" id="UP001229421"/>
    </source>
</evidence>
<comment type="caution">
    <text evidence="2">The sequence shown here is derived from an EMBL/GenBank/DDBJ whole genome shotgun (WGS) entry which is preliminary data.</text>
</comment>
<dbReference type="Pfam" id="PF02183">
    <property type="entry name" value="HALZ"/>
    <property type="match status" value="1"/>
</dbReference>
<protein>
    <recommendedName>
        <fullName evidence="1">Leucine zipper homeobox-associated domain-containing protein</fullName>
    </recommendedName>
</protein>
<keyword evidence="3" id="KW-1185">Reference proteome</keyword>